<sequence>MTLLPRLYRILPQGLPSPSSIFHRTLTTKKPPFPTIPTCPSPTCPCTPTPEGLDIDRTSPLNGVMPVYAQQVLICTGRDDWASKIEEENEGRNLANDLKRVMGRGGRWCDPFHNVSPLNTSLPSSPPPANHEESEESTSVYILPQFKYIPFVPSNSPSHLEALVRGFLLPDRLHPAHDGLSPDQRDLLTRKPEFQSQLRGVRDVKDVMILICGHGGRDERCGVYGPLLRDEFRKVLPGKGVEVLESPVRVEREAATTEQKQTARVGLVSHVGGHKFAGNVIVYVPPGARTIEGGENPLEGCGIWYGRVEPRHVEGIVEETVMRGKVIEELFRGGINRRGEILRI</sequence>
<name>G0SGU7_CHATD</name>
<keyword evidence="4" id="KW-1185">Reference proteome</keyword>
<evidence type="ECO:0000313" key="3">
    <source>
        <dbReference type="EMBL" id="EGS17436.1"/>
    </source>
</evidence>
<dbReference type="SUPFAM" id="SSF52833">
    <property type="entry name" value="Thioredoxin-like"/>
    <property type="match status" value="1"/>
</dbReference>
<organism evidence="4">
    <name type="scientific">Chaetomium thermophilum (strain DSM 1495 / CBS 144.50 / IMI 039719)</name>
    <name type="common">Thermochaetoides thermophila</name>
    <dbReference type="NCBI Taxonomy" id="759272"/>
    <lineage>
        <taxon>Eukaryota</taxon>
        <taxon>Fungi</taxon>
        <taxon>Dikarya</taxon>
        <taxon>Ascomycota</taxon>
        <taxon>Pezizomycotina</taxon>
        <taxon>Sordariomycetes</taxon>
        <taxon>Sordariomycetidae</taxon>
        <taxon>Sordariales</taxon>
        <taxon>Chaetomiaceae</taxon>
        <taxon>Thermochaetoides</taxon>
    </lineage>
</organism>
<dbReference type="OrthoDB" id="10253744at2759"/>
<dbReference type="CDD" id="cd03062">
    <property type="entry name" value="TRX_Fd_Sucrase"/>
    <property type="match status" value="1"/>
</dbReference>
<dbReference type="Proteomes" id="UP000008066">
    <property type="component" value="Unassembled WGS sequence"/>
</dbReference>
<evidence type="ECO:0000256" key="1">
    <source>
        <dbReference type="ARBA" id="ARBA00038208"/>
    </source>
</evidence>
<dbReference type="InterPro" id="IPR036249">
    <property type="entry name" value="Thioredoxin-like_sf"/>
</dbReference>
<evidence type="ECO:0000313" key="4">
    <source>
        <dbReference type="Proteomes" id="UP000008066"/>
    </source>
</evidence>
<dbReference type="KEGG" id="cthr:CTHT_0067630"/>
<reference evidence="3 4" key="1">
    <citation type="journal article" date="2011" name="Cell">
        <title>Insight into structure and assembly of the nuclear pore complex by utilizing the genome of a eukaryotic thermophile.</title>
        <authorList>
            <person name="Amlacher S."/>
            <person name="Sarges P."/>
            <person name="Flemming D."/>
            <person name="van Noort V."/>
            <person name="Kunze R."/>
            <person name="Devos D.P."/>
            <person name="Arumugam M."/>
            <person name="Bork P."/>
            <person name="Hurt E."/>
        </authorList>
    </citation>
    <scope>NUCLEOTIDE SEQUENCE [LARGE SCALE GENOMIC DNA]</scope>
    <source>
        <strain evidence="4">DSM 1495 / CBS 144.50 / IMI 039719</strain>
    </source>
</reference>
<dbReference type="HOGENOM" id="CLU_044499_0_0_1"/>
<comment type="similarity">
    <text evidence="1">Belongs to the AIM32 family.</text>
</comment>
<dbReference type="EMBL" id="GL988047">
    <property type="protein sequence ID" value="EGS17436.1"/>
    <property type="molecule type" value="Genomic_DNA"/>
</dbReference>
<dbReference type="PANTHER" id="PTHR31902">
    <property type="entry name" value="ACTIN PATCHES DISTAL PROTEIN 1"/>
    <property type="match status" value="1"/>
</dbReference>
<dbReference type="AlphaFoldDB" id="G0SGU7"/>
<dbReference type="Gene3D" id="3.40.30.10">
    <property type="entry name" value="Glutaredoxin"/>
    <property type="match status" value="1"/>
</dbReference>
<protein>
    <recommendedName>
        <fullName evidence="2">Altered inheritance of mitochondria protein 32</fullName>
    </recommendedName>
</protein>
<gene>
    <name evidence="3" type="ORF">CTHT_0067630</name>
</gene>
<proteinExistence type="inferred from homology"/>
<evidence type="ECO:0000256" key="2">
    <source>
        <dbReference type="ARBA" id="ARBA00040895"/>
    </source>
</evidence>
<dbReference type="RefSeq" id="XP_006697054.1">
    <property type="nucleotide sequence ID" value="XM_006696991.1"/>
</dbReference>
<dbReference type="OMA" id="DDWPSKI"/>
<dbReference type="PANTHER" id="PTHR31902:SF7">
    <property type="entry name" value="ALTERED INHERITANCE OF MITOCHONDRIA PROTEIN 32"/>
    <property type="match status" value="1"/>
</dbReference>
<dbReference type="STRING" id="759272.G0SGU7"/>
<dbReference type="eggNOG" id="ENOG502QS3W">
    <property type="taxonomic scope" value="Eukaryota"/>
</dbReference>
<dbReference type="InterPro" id="IPR009737">
    <property type="entry name" value="Aim32/Apd1-like"/>
</dbReference>
<dbReference type="Pfam" id="PF06999">
    <property type="entry name" value="Suc_Fer-like"/>
    <property type="match status" value="1"/>
</dbReference>
<dbReference type="GeneID" id="18260801"/>
<accession>G0SGU7</accession>